<dbReference type="Proteomes" id="UP000008553">
    <property type="component" value="Unassembled WGS sequence"/>
</dbReference>
<protein>
    <submittedName>
        <fullName evidence="2">Uncharacterized protein</fullName>
    </submittedName>
</protein>
<comment type="caution">
    <text evidence="2">The sequence shown here is derived from an EMBL/GenBank/DDBJ whole genome shotgun (WGS) entry which is preliminary data.</text>
</comment>
<dbReference type="InParanoid" id="Q7RFJ1"/>
<accession>Q7RFJ1</accession>
<name>Q7RFJ1_PLAYO</name>
<evidence type="ECO:0000313" key="3">
    <source>
        <dbReference type="Proteomes" id="UP000008553"/>
    </source>
</evidence>
<proteinExistence type="predicted"/>
<keyword evidence="3" id="KW-1185">Reference proteome</keyword>
<keyword evidence="1" id="KW-1133">Transmembrane helix</keyword>
<dbReference type="PaxDb" id="73239-Q7RFJ1"/>
<dbReference type="AlphaFoldDB" id="Q7RFJ1"/>
<feature type="transmembrane region" description="Helical" evidence="1">
    <location>
        <begin position="39"/>
        <end position="58"/>
    </location>
</feature>
<sequence>MIILIRHKVQKNSKHFCIILYAHVVVQNLYKVYTTDNYIFNIFYFFFFFFFLIPYIYIK</sequence>
<keyword evidence="1" id="KW-0472">Membrane</keyword>
<keyword evidence="1" id="KW-0812">Transmembrane</keyword>
<evidence type="ECO:0000256" key="1">
    <source>
        <dbReference type="SAM" id="Phobius"/>
    </source>
</evidence>
<reference evidence="2 3" key="1">
    <citation type="journal article" date="2002" name="Nature">
        <title>Genome sequence and comparative analysis of the model rodent malaria parasite Plasmodium yoelii yoelii.</title>
        <authorList>
            <person name="Carlton J.M."/>
            <person name="Angiuoli S.V."/>
            <person name="Suh B.B."/>
            <person name="Kooij T.W."/>
            <person name="Pertea M."/>
            <person name="Silva J.C."/>
            <person name="Ermolaeva M.D."/>
            <person name="Allen J.E."/>
            <person name="Selengut J.D."/>
            <person name="Koo H.L."/>
            <person name="Peterson J.D."/>
            <person name="Pop M."/>
            <person name="Kosack D.S."/>
            <person name="Shumway M.F."/>
            <person name="Bidwell S.L."/>
            <person name="Shallom S.J."/>
            <person name="van Aken S.E."/>
            <person name="Riedmuller S.B."/>
            <person name="Feldblyum T.V."/>
            <person name="Cho J.K."/>
            <person name="Quackenbush J."/>
            <person name="Sedegah M."/>
            <person name="Shoaibi A."/>
            <person name="Cummings L.M."/>
            <person name="Florens L."/>
            <person name="Yates J.R."/>
            <person name="Raine J.D."/>
            <person name="Sinden R.E."/>
            <person name="Harris M.A."/>
            <person name="Cunningham D.A."/>
            <person name="Preiser P.R."/>
            <person name="Bergman L.W."/>
            <person name="Vaidya A.B."/>
            <person name="van Lin L.H."/>
            <person name="Janse C.J."/>
            <person name="Waters A.P."/>
            <person name="Smith H.O."/>
            <person name="White O.R."/>
            <person name="Salzberg S.L."/>
            <person name="Venter J.C."/>
            <person name="Fraser C.M."/>
            <person name="Hoffman S.L."/>
            <person name="Gardner M.J."/>
            <person name="Carucci D.J."/>
        </authorList>
    </citation>
    <scope>NUCLEOTIDE SEQUENCE [LARGE SCALE GENOMIC DNA]</scope>
    <source>
        <strain evidence="2 3">17XNL</strain>
    </source>
</reference>
<organism evidence="2 3">
    <name type="scientific">Plasmodium yoelii yoelii</name>
    <dbReference type="NCBI Taxonomy" id="73239"/>
    <lineage>
        <taxon>Eukaryota</taxon>
        <taxon>Sar</taxon>
        <taxon>Alveolata</taxon>
        <taxon>Apicomplexa</taxon>
        <taxon>Aconoidasida</taxon>
        <taxon>Haemosporida</taxon>
        <taxon>Plasmodiidae</taxon>
        <taxon>Plasmodium</taxon>
        <taxon>Plasmodium (Vinckeia)</taxon>
    </lineage>
</organism>
<evidence type="ECO:0000313" key="2">
    <source>
        <dbReference type="EMBL" id="EAA16614.1"/>
    </source>
</evidence>
<dbReference type="EMBL" id="AABL01001445">
    <property type="protein sequence ID" value="EAA16614.1"/>
    <property type="molecule type" value="Genomic_DNA"/>
</dbReference>
<gene>
    <name evidence="2" type="ORF">PY04715</name>
</gene>
<feature type="non-terminal residue" evidence="2">
    <location>
        <position position="59"/>
    </location>
</feature>